<accession>A0A2S2PK93</accession>
<name>A0A2S2PK93_SCHGA</name>
<sequence length="499" mass="57344">MINFLHERCQILEAVESSKGKFEKTKPILSKVHSYTTRGESSTGMKCYMCQEPHPIYRCPDFIKMNVENRIKKISELKICKNCFRTNHTVDQCKARKCNQCNRSHNSLLHRNNTKMGKNIQINKEDNSSDNKPIDIIAGRGNDEETEQSSITNAMSFTSVYTERAKNNKQVLLATAIIQILGKDGIWYTCRALLDSGSQSNFITEETMKKLNLPRKRVNLPITGVAESKHNAEYKLNIIIRSRVNSFQLIRQALVLSKITGCLPTNTCNALKSAVPENITLADPHFYQRGKIDILIGADTYWEIMGNNIFKVNPSGLHLQETKWGWIVAGGNAQGAEIALNSCMFTCTEHDISLSEKIEMFWKVEECISKENLSNEEKLCVEHFTKNTRRDETGKFIVKLPLKDNAVQLGKSYDIVMRRFLSLERRLAKFPEIYNQYRDFMQVYCELGHMEEVIDNEINNDRRDCVYIPHSYVVNEDSRMLRALMSYTHNIIHKGDDTV</sequence>
<dbReference type="Gene3D" id="2.40.70.10">
    <property type="entry name" value="Acid Proteases"/>
    <property type="match status" value="1"/>
</dbReference>
<evidence type="ECO:0000313" key="1">
    <source>
        <dbReference type="EMBL" id="MBY29835.1"/>
    </source>
</evidence>
<reference evidence="1" key="1">
    <citation type="submission" date="2018-04" db="EMBL/GenBank/DDBJ databases">
        <title>Transcriptome of Schizaphis graminum biotype I.</title>
        <authorList>
            <person name="Scully E.D."/>
            <person name="Geib S.M."/>
            <person name="Palmer N.A."/>
            <person name="Koch K."/>
            <person name="Bradshaw J."/>
            <person name="Heng-Moss T."/>
            <person name="Sarath G."/>
        </authorList>
    </citation>
    <scope>NUCLEOTIDE SEQUENCE</scope>
</reference>
<proteinExistence type="predicted"/>
<gene>
    <name evidence="1" type="ORF">g.139946</name>
</gene>
<dbReference type="InterPro" id="IPR021109">
    <property type="entry name" value="Peptidase_aspartic_dom_sf"/>
</dbReference>
<dbReference type="PANTHER" id="PTHR47331">
    <property type="entry name" value="PHD-TYPE DOMAIN-CONTAINING PROTEIN"/>
    <property type="match status" value="1"/>
</dbReference>
<dbReference type="AlphaFoldDB" id="A0A2S2PK93"/>
<dbReference type="EMBL" id="GGMR01017216">
    <property type="protein sequence ID" value="MBY29835.1"/>
    <property type="molecule type" value="Transcribed_RNA"/>
</dbReference>
<protein>
    <submittedName>
        <fullName evidence="1">Uncharacterized protein</fullName>
    </submittedName>
</protein>
<organism evidence="1">
    <name type="scientific">Schizaphis graminum</name>
    <name type="common">Green bug aphid</name>
    <dbReference type="NCBI Taxonomy" id="13262"/>
    <lineage>
        <taxon>Eukaryota</taxon>
        <taxon>Metazoa</taxon>
        <taxon>Ecdysozoa</taxon>
        <taxon>Arthropoda</taxon>
        <taxon>Hexapoda</taxon>
        <taxon>Insecta</taxon>
        <taxon>Pterygota</taxon>
        <taxon>Neoptera</taxon>
        <taxon>Paraneoptera</taxon>
        <taxon>Hemiptera</taxon>
        <taxon>Sternorrhyncha</taxon>
        <taxon>Aphidomorpha</taxon>
        <taxon>Aphidoidea</taxon>
        <taxon>Aphididae</taxon>
        <taxon>Aphidini</taxon>
        <taxon>Schizaphis</taxon>
    </lineage>
</organism>
<dbReference type="PANTHER" id="PTHR47331:SF5">
    <property type="entry name" value="RIBONUCLEASE H"/>
    <property type="match status" value="1"/>
</dbReference>